<dbReference type="InterPro" id="IPR051857">
    <property type="entry name" value="Asn_synthetase_domain"/>
</dbReference>
<dbReference type="CDD" id="cd01991">
    <property type="entry name" value="Asn_synthase_B_C"/>
    <property type="match status" value="1"/>
</dbReference>
<feature type="compositionally biased region" description="Basic and acidic residues" evidence="5">
    <location>
        <begin position="1"/>
        <end position="12"/>
    </location>
</feature>
<feature type="compositionally biased region" description="Basic and acidic residues" evidence="5">
    <location>
        <begin position="19"/>
        <end position="28"/>
    </location>
</feature>
<evidence type="ECO:0000256" key="1">
    <source>
        <dbReference type="ARBA" id="ARBA00022605"/>
    </source>
</evidence>
<feature type="compositionally biased region" description="Basic and acidic residues" evidence="5">
    <location>
        <begin position="1360"/>
        <end position="1375"/>
    </location>
</feature>
<keyword evidence="6" id="KW-1133">Transmembrane helix</keyword>
<feature type="transmembrane region" description="Helical" evidence="6">
    <location>
        <begin position="569"/>
        <end position="591"/>
    </location>
</feature>
<dbReference type="CDD" id="cd03766">
    <property type="entry name" value="Gn_AT_II_novel"/>
    <property type="match status" value="1"/>
</dbReference>
<proteinExistence type="predicted"/>
<evidence type="ECO:0000256" key="3">
    <source>
        <dbReference type="ARBA" id="ARBA00022962"/>
    </source>
</evidence>
<feature type="transmembrane region" description="Helical" evidence="6">
    <location>
        <begin position="349"/>
        <end position="372"/>
    </location>
</feature>
<feature type="transmembrane region" description="Helical" evidence="6">
    <location>
        <begin position="446"/>
        <end position="466"/>
    </location>
</feature>
<dbReference type="InterPro" id="IPR017932">
    <property type="entry name" value="GATase_2_dom"/>
</dbReference>
<dbReference type="EMBL" id="CAJVPV010000164">
    <property type="protein sequence ID" value="CAG8445156.1"/>
    <property type="molecule type" value="Genomic_DNA"/>
</dbReference>
<keyword evidence="6" id="KW-0812">Transmembrane</keyword>
<dbReference type="SUPFAM" id="SSF56235">
    <property type="entry name" value="N-terminal nucleophile aminohydrolases (Ntn hydrolases)"/>
    <property type="match status" value="1"/>
</dbReference>
<dbReference type="PANTHER" id="PTHR45937:SF1">
    <property type="entry name" value="ASPARAGINE SYNTHETASE DOMAIN-CONTAINING PROTEIN 1"/>
    <property type="match status" value="1"/>
</dbReference>
<dbReference type="GO" id="GO:0006529">
    <property type="term" value="P:asparagine biosynthetic process"/>
    <property type="evidence" value="ECO:0007669"/>
    <property type="project" value="UniProtKB-KW"/>
</dbReference>
<dbReference type="InterPro" id="IPR014729">
    <property type="entry name" value="Rossmann-like_a/b/a_fold"/>
</dbReference>
<comment type="caution">
    <text evidence="8">The sequence shown here is derived from an EMBL/GenBank/DDBJ whole genome shotgun (WGS) entry which is preliminary data.</text>
</comment>
<protein>
    <submittedName>
        <fullName evidence="8">893_t:CDS:1</fullName>
    </submittedName>
</protein>
<evidence type="ECO:0000259" key="7">
    <source>
        <dbReference type="PROSITE" id="PS51278"/>
    </source>
</evidence>
<keyword evidence="4" id="KW-0175">Coiled coil</keyword>
<dbReference type="InterPro" id="IPR029055">
    <property type="entry name" value="Ntn_hydrolases_N"/>
</dbReference>
<keyword evidence="6" id="KW-0472">Membrane</keyword>
<dbReference type="OrthoDB" id="10252281at2759"/>
<feature type="transmembrane region" description="Helical" evidence="6">
    <location>
        <begin position="472"/>
        <end position="492"/>
    </location>
</feature>
<keyword evidence="1" id="KW-0028">Amino-acid biosynthesis</keyword>
<dbReference type="InterPro" id="IPR010640">
    <property type="entry name" value="Low_temperature_requirement_A"/>
</dbReference>
<sequence length="1375" mass="157368">MENYSEETKSQEIEVLDVSSRKSQDKNELPITSDDGGDLQKDTHNEYSKKLDINGQKVIVVKREGEIVSGESVSNYCVIGSPEHVAALRAKIDELKAKSENYEKEHVQLERERAEAQSRSEQVGQQLDKLVTELKQLGHGDENSDQTIHATVHTFGHLQKLEIIADEEEEEVNYDRLIRKPRIRQYWHEGTLHREADERSSSYTELFWDIIFVAVVQNSGHLLVEHISGQSLEKFIVTFFPIFRIWLDLHYYLNVYSSEDLIEKFLLLWEMILVIVMGTHSYDIYGESSVMYFVPYIICRMTFVLLYLNYAISIPMFRAVLINNAWQIFIPCVFWIVFLFVPYEQKRPIMWVSIVFEIFWFLMIPLYGRYFVKKPPNHVHTRDFEKIDSPTEDRNERTFTETTLTPHKAMKTRGTEYQFKWRDLFIMFQHSEYIAALNIEHWSERLGIFAIICLGEGMFGIVYTSVNSIPDWQLGKAILSLLLAYNLHWIYFDVEASRQFQHALRRHTLTGISFTLIHFPLNTALIAFGSSLNEVVKIRDFPGAEDVPMPMQSQGNTSMGGSEGFEKSLQWLLCGSLAVIMYCLVVIGLLHKGLDSVNYTRISKKYRLTLRFVIATIYLILPLTGLNSVNLLATISSISLVLVITETYGRLRKSDPLFYNCDDDVIGNQNEHQAYKRYVRWRWGSLELNKKGWSKGKFKRRGSTKDNESITNDQKDLEKALLRFTFVTQYTYDTYDVIHQPSHTIMCGILFRLECPFSNEVSSEHISFHQDLLSRLIIQNKRRGPNSQDRFSISICSATIPDNHVSMEFYGAVLHLRGKSVIKQPLVNGDQDVLLWNGEIFDGLEVPAGENDTAHLFKALKENSDDSDYNILSVLQKIEGPYSIIYWQSLKRKLWFGRDCLGRRSLLWHIPSHKDPNFLLTSVGCKIPDGPDDIFTTPYLQEVPANGIYCIDVDTMLSSDPSESFEKFLIHNRWHRAVDLTKDEKSNVLILPFGSLASTLPNPNDLSPLSPTLPPSDSSVPTASAEIEVAIDRMIDELGNSVGRRVVDIPQLGSPSDARVAILFSGGLDCICLAALADKYIPQEESIDLLNVAFENLRIQQAKSKNRKKGSQERDDKLIYDVPDRITGRQGVEELRGISPNRTWNFVEVNVPYDEACERKNEIVELMAPSDTVMDLSIAMAFWFAVRGKGLFTLNFDGTVTFENHIFTVLPFVAGQIKSCDNPENVMEYESKARVVLVGVGADELLAGYSRHREAFKQGSWKKLIEEVQLDVDRISTRNLGRDDRIISSHSKESRFPYLSTNVVSFLCSLPMHIKTDMRYPRGIGEKLLLRHVARKLGLAKASVLPKRAVQFGARTAKMTNEKKGERGDMKVDDE</sequence>
<feature type="transmembrane region" description="Helical" evidence="6">
    <location>
        <begin position="324"/>
        <end position="343"/>
    </location>
</feature>
<feature type="transmembrane region" description="Helical" evidence="6">
    <location>
        <begin position="265"/>
        <end position="285"/>
    </location>
</feature>
<evidence type="ECO:0000313" key="8">
    <source>
        <dbReference type="EMBL" id="CAG8445156.1"/>
    </source>
</evidence>
<evidence type="ECO:0000256" key="5">
    <source>
        <dbReference type="SAM" id="MobiDB-lite"/>
    </source>
</evidence>
<organism evidence="8 9">
    <name type="scientific">Acaulospora morrowiae</name>
    <dbReference type="NCBI Taxonomy" id="94023"/>
    <lineage>
        <taxon>Eukaryota</taxon>
        <taxon>Fungi</taxon>
        <taxon>Fungi incertae sedis</taxon>
        <taxon>Mucoromycota</taxon>
        <taxon>Glomeromycotina</taxon>
        <taxon>Glomeromycetes</taxon>
        <taxon>Diversisporales</taxon>
        <taxon>Acaulosporaceae</taxon>
        <taxon>Acaulospora</taxon>
    </lineage>
</organism>
<evidence type="ECO:0000313" key="9">
    <source>
        <dbReference type="Proteomes" id="UP000789342"/>
    </source>
</evidence>
<dbReference type="Pfam" id="PF06772">
    <property type="entry name" value="LtrA"/>
    <property type="match status" value="1"/>
</dbReference>
<feature type="coiled-coil region" evidence="4">
    <location>
        <begin position="85"/>
        <end position="126"/>
    </location>
</feature>
<gene>
    <name evidence="8" type="ORF">AMORRO_LOCUS562</name>
</gene>
<dbReference type="PROSITE" id="PS51278">
    <property type="entry name" value="GATASE_TYPE_2"/>
    <property type="match status" value="1"/>
</dbReference>
<name>A0A9N8YQ57_9GLOM</name>
<feature type="transmembrane region" description="Helical" evidence="6">
    <location>
        <begin position="512"/>
        <end position="532"/>
    </location>
</feature>
<dbReference type="GO" id="GO:0004066">
    <property type="term" value="F:asparagine synthase (glutamine-hydrolyzing) activity"/>
    <property type="evidence" value="ECO:0007669"/>
    <property type="project" value="InterPro"/>
</dbReference>
<feature type="domain" description="Glutamine amidotransferase type-2" evidence="7">
    <location>
        <begin position="747"/>
        <end position="954"/>
    </location>
</feature>
<feature type="region of interest" description="Disordered" evidence="5">
    <location>
        <begin position="1356"/>
        <end position="1375"/>
    </location>
</feature>
<keyword evidence="9" id="KW-1185">Reference proteome</keyword>
<evidence type="ECO:0000256" key="2">
    <source>
        <dbReference type="ARBA" id="ARBA00022888"/>
    </source>
</evidence>
<evidence type="ECO:0000256" key="4">
    <source>
        <dbReference type="SAM" id="Coils"/>
    </source>
</evidence>
<feature type="region of interest" description="Disordered" evidence="5">
    <location>
        <begin position="1"/>
        <end position="43"/>
    </location>
</feature>
<keyword evidence="3" id="KW-0315">Glutamine amidotransferase</keyword>
<feature type="transmembrane region" description="Helical" evidence="6">
    <location>
        <begin position="612"/>
        <end position="644"/>
    </location>
</feature>
<reference evidence="8" key="1">
    <citation type="submission" date="2021-06" db="EMBL/GenBank/DDBJ databases">
        <authorList>
            <person name="Kallberg Y."/>
            <person name="Tangrot J."/>
            <person name="Rosling A."/>
        </authorList>
    </citation>
    <scope>NUCLEOTIDE SEQUENCE</scope>
    <source>
        <strain evidence="8">CL551</strain>
    </source>
</reference>
<dbReference type="Gene3D" id="3.60.20.10">
    <property type="entry name" value="Glutamine Phosphoribosylpyrophosphate, subunit 1, domain 1"/>
    <property type="match status" value="1"/>
</dbReference>
<keyword evidence="2" id="KW-0061">Asparagine biosynthesis</keyword>
<dbReference type="SUPFAM" id="SSF52402">
    <property type="entry name" value="Adenine nucleotide alpha hydrolases-like"/>
    <property type="match status" value="2"/>
</dbReference>
<dbReference type="InterPro" id="IPR001962">
    <property type="entry name" value="Asn_synthase"/>
</dbReference>
<dbReference type="PANTHER" id="PTHR45937">
    <property type="entry name" value="ASPARAGINE SYNTHETASE DOMAIN-CONTAINING PROTEIN 1"/>
    <property type="match status" value="1"/>
</dbReference>
<dbReference type="Proteomes" id="UP000789342">
    <property type="component" value="Unassembled WGS sequence"/>
</dbReference>
<dbReference type="Pfam" id="PF00733">
    <property type="entry name" value="Asn_synthase"/>
    <property type="match status" value="1"/>
</dbReference>
<dbReference type="Gene3D" id="3.40.50.620">
    <property type="entry name" value="HUPs"/>
    <property type="match status" value="1"/>
</dbReference>
<feature type="transmembrane region" description="Helical" evidence="6">
    <location>
        <begin position="291"/>
        <end position="312"/>
    </location>
</feature>
<accession>A0A9N8YQ57</accession>
<evidence type="ECO:0000256" key="6">
    <source>
        <dbReference type="SAM" id="Phobius"/>
    </source>
</evidence>